<accession>V4B0H7</accession>
<dbReference type="Proteomes" id="UP000030746">
    <property type="component" value="Unassembled WGS sequence"/>
</dbReference>
<dbReference type="HOGENOM" id="CLU_118269_2_0_1"/>
<feature type="non-terminal residue" evidence="1">
    <location>
        <position position="63"/>
    </location>
</feature>
<evidence type="ECO:0000313" key="2">
    <source>
        <dbReference type="Proteomes" id="UP000030746"/>
    </source>
</evidence>
<dbReference type="AlphaFoldDB" id="V4B0H7"/>
<dbReference type="KEGG" id="lgi:LOTGIDRAFT_97912"/>
<name>V4B0H7_LOTGI</name>
<dbReference type="RefSeq" id="XP_009049691.1">
    <property type="nucleotide sequence ID" value="XM_009051443.1"/>
</dbReference>
<dbReference type="CTD" id="20253195"/>
<dbReference type="EMBL" id="KB201004">
    <property type="protein sequence ID" value="ESO99606.1"/>
    <property type="molecule type" value="Genomic_DNA"/>
</dbReference>
<organism evidence="1 2">
    <name type="scientific">Lottia gigantea</name>
    <name type="common">Giant owl limpet</name>
    <dbReference type="NCBI Taxonomy" id="225164"/>
    <lineage>
        <taxon>Eukaryota</taxon>
        <taxon>Metazoa</taxon>
        <taxon>Spiralia</taxon>
        <taxon>Lophotrochozoa</taxon>
        <taxon>Mollusca</taxon>
        <taxon>Gastropoda</taxon>
        <taxon>Patellogastropoda</taxon>
        <taxon>Lottioidea</taxon>
        <taxon>Lottiidae</taxon>
        <taxon>Lottia</taxon>
    </lineage>
</organism>
<keyword evidence="2" id="KW-1185">Reference proteome</keyword>
<reference evidence="1 2" key="1">
    <citation type="journal article" date="2013" name="Nature">
        <title>Insights into bilaterian evolution from three spiralian genomes.</title>
        <authorList>
            <person name="Simakov O."/>
            <person name="Marletaz F."/>
            <person name="Cho S.J."/>
            <person name="Edsinger-Gonzales E."/>
            <person name="Havlak P."/>
            <person name="Hellsten U."/>
            <person name="Kuo D.H."/>
            <person name="Larsson T."/>
            <person name="Lv J."/>
            <person name="Arendt D."/>
            <person name="Savage R."/>
            <person name="Osoegawa K."/>
            <person name="de Jong P."/>
            <person name="Grimwood J."/>
            <person name="Chapman J.A."/>
            <person name="Shapiro H."/>
            <person name="Aerts A."/>
            <person name="Otillar R.P."/>
            <person name="Terry A.Y."/>
            <person name="Boore J.L."/>
            <person name="Grigoriev I.V."/>
            <person name="Lindberg D.R."/>
            <person name="Seaver E.C."/>
            <person name="Weisblat D.A."/>
            <person name="Putnam N.H."/>
            <person name="Rokhsar D.S."/>
        </authorList>
    </citation>
    <scope>NUCLEOTIDE SEQUENCE [LARGE SCALE GENOMIC DNA]</scope>
</reference>
<dbReference type="OrthoDB" id="9390935at2759"/>
<evidence type="ECO:0000313" key="1">
    <source>
        <dbReference type="EMBL" id="ESO99606.1"/>
    </source>
</evidence>
<sequence>GPDFIGYKVLRLSADYITTSLTYIINLCIAKNTFPDILKHAKIKPVFIKGERNFVNDYRPISI</sequence>
<feature type="non-terminal residue" evidence="1">
    <location>
        <position position="1"/>
    </location>
</feature>
<protein>
    <recommendedName>
        <fullName evidence="3">Reverse transcriptase domain-containing protein</fullName>
    </recommendedName>
</protein>
<dbReference type="GeneID" id="20253195"/>
<dbReference type="STRING" id="225164.V4B0H7"/>
<gene>
    <name evidence="1" type="ORF">LOTGIDRAFT_97912</name>
</gene>
<proteinExistence type="predicted"/>
<evidence type="ECO:0008006" key="3">
    <source>
        <dbReference type="Google" id="ProtNLM"/>
    </source>
</evidence>